<evidence type="ECO:0000313" key="2">
    <source>
        <dbReference type="EMBL" id="GHE23293.1"/>
    </source>
</evidence>
<evidence type="ECO:0000313" key="3">
    <source>
        <dbReference type="Proteomes" id="UP000620550"/>
    </source>
</evidence>
<dbReference type="SUPFAM" id="SSF56300">
    <property type="entry name" value="Metallo-dependent phosphatases"/>
    <property type="match status" value="1"/>
</dbReference>
<dbReference type="PANTHER" id="PTHR39323:SF1">
    <property type="entry name" value="BLR1149 PROTEIN"/>
    <property type="match status" value="1"/>
</dbReference>
<accession>A0ABQ3HV73</accession>
<gene>
    <name evidence="2" type="ORF">GCM10017764_02610</name>
</gene>
<dbReference type="InterPro" id="IPR004843">
    <property type="entry name" value="Calcineurin-like_PHP"/>
</dbReference>
<protein>
    <submittedName>
        <fullName evidence="2">Phosphoesterase</fullName>
    </submittedName>
</protein>
<keyword evidence="3" id="KW-1185">Reference proteome</keyword>
<dbReference type="InterPro" id="IPR029052">
    <property type="entry name" value="Metallo-depent_PP-like"/>
</dbReference>
<dbReference type="PANTHER" id="PTHR39323">
    <property type="entry name" value="BLR1149 PROTEIN"/>
    <property type="match status" value="1"/>
</dbReference>
<organism evidence="2 3">
    <name type="scientific">Sphingobacterium griseoflavum</name>
    <dbReference type="NCBI Taxonomy" id="1474952"/>
    <lineage>
        <taxon>Bacteria</taxon>
        <taxon>Pseudomonadati</taxon>
        <taxon>Bacteroidota</taxon>
        <taxon>Sphingobacteriia</taxon>
        <taxon>Sphingobacteriales</taxon>
        <taxon>Sphingobacteriaceae</taxon>
        <taxon>Sphingobacterium</taxon>
    </lineage>
</organism>
<dbReference type="NCBIfam" id="TIGR04123">
    <property type="entry name" value="P_estr_lig_assc"/>
    <property type="match status" value="1"/>
</dbReference>
<evidence type="ECO:0000259" key="1">
    <source>
        <dbReference type="Pfam" id="PF00149"/>
    </source>
</evidence>
<dbReference type="Proteomes" id="UP000620550">
    <property type="component" value="Unassembled WGS sequence"/>
</dbReference>
<dbReference type="RefSeq" id="WP_189624793.1">
    <property type="nucleotide sequence ID" value="NZ_BNAF01000001.1"/>
</dbReference>
<reference evidence="3" key="1">
    <citation type="journal article" date="2019" name="Int. J. Syst. Evol. Microbiol.">
        <title>The Global Catalogue of Microorganisms (GCM) 10K type strain sequencing project: providing services to taxonomists for standard genome sequencing and annotation.</title>
        <authorList>
            <consortium name="The Broad Institute Genomics Platform"/>
            <consortium name="The Broad Institute Genome Sequencing Center for Infectious Disease"/>
            <person name="Wu L."/>
            <person name="Ma J."/>
        </authorList>
    </citation>
    <scope>NUCLEOTIDE SEQUENCE [LARGE SCALE GENOMIC DNA]</scope>
    <source>
        <strain evidence="3">CGMCC 1.12966</strain>
    </source>
</reference>
<dbReference type="Gene3D" id="3.60.21.10">
    <property type="match status" value="1"/>
</dbReference>
<feature type="domain" description="Calcineurin-like phosphoesterase" evidence="1">
    <location>
        <begin position="28"/>
        <end position="155"/>
    </location>
</feature>
<dbReference type="PIRSF" id="PIRSF000887">
    <property type="entry name" value="Pesterase_MJ0037"/>
    <property type="match status" value="1"/>
</dbReference>
<sequence length="215" mass="25079">MAKKLILNGLELFLLPQKVVYIPAHEMLVVSDWHIGKLGHFRKAGIFVPPMRLEEEFERLELLLRDLLVKKVVFLGDLFHSDWNYEWDEFQLFLQRFPSLTFTLTLGNHDILPKAILERSLIELKDYLLLPEGIVLSHEPIRQLDKGIYNVVGHLHPGCEVALRGRQYYKLPCFYLEDTTLTLPAFGRWTGLYMVPKRHDNRLFAVVGNDVLELT</sequence>
<dbReference type="InterPro" id="IPR024173">
    <property type="entry name" value="Pesterase_MJ0037-like"/>
</dbReference>
<name>A0ABQ3HV73_9SPHI</name>
<dbReference type="Pfam" id="PF00149">
    <property type="entry name" value="Metallophos"/>
    <property type="match status" value="1"/>
</dbReference>
<dbReference type="InterPro" id="IPR026336">
    <property type="entry name" value="PdeM-like"/>
</dbReference>
<proteinExistence type="predicted"/>
<comment type="caution">
    <text evidence="2">The sequence shown here is derived from an EMBL/GenBank/DDBJ whole genome shotgun (WGS) entry which is preliminary data.</text>
</comment>
<dbReference type="EMBL" id="BNAF01000001">
    <property type="protein sequence ID" value="GHE23293.1"/>
    <property type="molecule type" value="Genomic_DNA"/>
</dbReference>